<keyword evidence="4" id="KW-0732">Signal</keyword>
<feature type="active site" description="Proton acceptor" evidence="2">
    <location>
        <position position="594"/>
    </location>
</feature>
<dbReference type="PIRSF" id="PIRSF000137">
    <property type="entry name" value="Alcohol_oxidase"/>
    <property type="match status" value="1"/>
</dbReference>
<dbReference type="InterPro" id="IPR012132">
    <property type="entry name" value="GMC_OxRdtase"/>
</dbReference>
<gene>
    <name evidence="6" type="ORF">DIABBA_LOCUS7003</name>
</gene>
<evidence type="ECO:0000259" key="5">
    <source>
        <dbReference type="PROSITE" id="PS00624"/>
    </source>
</evidence>
<dbReference type="GO" id="GO:0016614">
    <property type="term" value="F:oxidoreductase activity, acting on CH-OH group of donors"/>
    <property type="evidence" value="ECO:0007669"/>
    <property type="project" value="InterPro"/>
</dbReference>
<feature type="domain" description="Glucose-methanol-choline oxidoreductase N-terminal" evidence="5">
    <location>
        <begin position="320"/>
        <end position="334"/>
    </location>
</feature>
<dbReference type="InterPro" id="IPR036188">
    <property type="entry name" value="FAD/NAD-bd_sf"/>
</dbReference>
<evidence type="ECO:0000256" key="2">
    <source>
        <dbReference type="PIRSR" id="PIRSR000137-1"/>
    </source>
</evidence>
<evidence type="ECO:0000256" key="4">
    <source>
        <dbReference type="SAM" id="SignalP"/>
    </source>
</evidence>
<dbReference type="EMBL" id="OU898279">
    <property type="protein sequence ID" value="CAG9833615.1"/>
    <property type="molecule type" value="Genomic_DNA"/>
</dbReference>
<dbReference type="AlphaFoldDB" id="A0A9N9XAA5"/>
<dbReference type="PANTHER" id="PTHR11552:SF158">
    <property type="entry name" value="GH23626P-RELATED"/>
    <property type="match status" value="1"/>
</dbReference>
<organism evidence="6 7">
    <name type="scientific">Diabrotica balteata</name>
    <name type="common">Banded cucumber beetle</name>
    <dbReference type="NCBI Taxonomy" id="107213"/>
    <lineage>
        <taxon>Eukaryota</taxon>
        <taxon>Metazoa</taxon>
        <taxon>Ecdysozoa</taxon>
        <taxon>Arthropoda</taxon>
        <taxon>Hexapoda</taxon>
        <taxon>Insecta</taxon>
        <taxon>Pterygota</taxon>
        <taxon>Neoptera</taxon>
        <taxon>Endopterygota</taxon>
        <taxon>Coleoptera</taxon>
        <taxon>Polyphaga</taxon>
        <taxon>Cucujiformia</taxon>
        <taxon>Chrysomeloidea</taxon>
        <taxon>Chrysomelidae</taxon>
        <taxon>Galerucinae</taxon>
        <taxon>Diabroticina</taxon>
        <taxon>Diabroticites</taxon>
        <taxon>Diabrotica</taxon>
    </lineage>
</organism>
<dbReference type="PROSITE" id="PS00624">
    <property type="entry name" value="GMC_OXRED_2"/>
    <property type="match status" value="1"/>
</dbReference>
<protein>
    <recommendedName>
        <fullName evidence="5">Glucose-methanol-choline oxidoreductase N-terminal domain-containing protein</fullName>
    </recommendedName>
</protein>
<dbReference type="InterPro" id="IPR007867">
    <property type="entry name" value="GMC_OxRtase_C"/>
</dbReference>
<feature type="binding site" evidence="3">
    <location>
        <position position="152"/>
    </location>
    <ligand>
        <name>FAD</name>
        <dbReference type="ChEBI" id="CHEBI:57692"/>
    </ligand>
</feature>
<dbReference type="Pfam" id="PF05199">
    <property type="entry name" value="GMC_oxred_C"/>
    <property type="match status" value="1"/>
</dbReference>
<dbReference type="Proteomes" id="UP001153709">
    <property type="component" value="Chromosome 4"/>
</dbReference>
<dbReference type="SUPFAM" id="SSF54373">
    <property type="entry name" value="FAD-linked reductases, C-terminal domain"/>
    <property type="match status" value="1"/>
</dbReference>
<dbReference type="PANTHER" id="PTHR11552">
    <property type="entry name" value="GLUCOSE-METHANOL-CHOLINE GMC OXIDOREDUCTASE"/>
    <property type="match status" value="1"/>
</dbReference>
<keyword evidence="3" id="KW-0285">Flavoprotein</keyword>
<evidence type="ECO:0000313" key="6">
    <source>
        <dbReference type="EMBL" id="CAG9833615.1"/>
    </source>
</evidence>
<evidence type="ECO:0000313" key="7">
    <source>
        <dbReference type="Proteomes" id="UP001153709"/>
    </source>
</evidence>
<accession>A0A9N9XAA5</accession>
<dbReference type="InterPro" id="IPR000172">
    <property type="entry name" value="GMC_OxRdtase_N"/>
</dbReference>
<dbReference type="OrthoDB" id="269227at2759"/>
<keyword evidence="3" id="KW-0274">FAD</keyword>
<dbReference type="Gene3D" id="3.30.560.10">
    <property type="entry name" value="Glucose Oxidase, domain 3"/>
    <property type="match status" value="1"/>
</dbReference>
<proteinExistence type="inferred from homology"/>
<comment type="similarity">
    <text evidence="1">Belongs to the GMC oxidoreductase family.</text>
</comment>
<feature type="chain" id="PRO_5040464357" description="Glucose-methanol-choline oxidoreductase N-terminal domain-containing protein" evidence="4">
    <location>
        <begin position="20"/>
        <end position="616"/>
    </location>
</feature>
<evidence type="ECO:0000256" key="3">
    <source>
        <dbReference type="PIRSR" id="PIRSR000137-2"/>
    </source>
</evidence>
<feature type="active site" description="Proton donor" evidence="2">
    <location>
        <position position="551"/>
    </location>
</feature>
<comment type="cofactor">
    <cofactor evidence="3">
        <name>FAD</name>
        <dbReference type="ChEBI" id="CHEBI:57692"/>
    </cofactor>
</comment>
<feature type="signal peptide" evidence="4">
    <location>
        <begin position="1"/>
        <end position="19"/>
    </location>
</feature>
<dbReference type="GO" id="GO:0050660">
    <property type="term" value="F:flavin adenine dinucleotide binding"/>
    <property type="evidence" value="ECO:0007669"/>
    <property type="project" value="InterPro"/>
</dbReference>
<sequence>MTMFQKFVTFVLLVYVSNGALIYRDDIDTLVDYVNNYINYTNYYTLPTDNSDSLTVTDDHIYEYGSYDFIVVGGGTAGSLLARRLSEISDWKVLVLEAGSDGNQFTDIPFMNLYTRNSEFNWGYKTVPQNKSCLGMANKQCVYPTGKGLGGTSIIGDSVYARGNRADFDQWEGLGLDGWGYDDLLPYFKKTEKIELPDYEKDYHGTDGLLRVNYTYPNPLDYDAYLKASQLSGLNSLDYNGKNQIGISKFQWTIAFNTKVTAGNAFLTPILNTQNNLKVVLNAFATNLIFSNLKATGVQFVKDGKLYKAHASREVILSAGPINSPQLLMLSGVGPKDELKELGIEVVKDLPVGVELVDHPVYVGLYIRTNLTADPGTVKSNLELWEKGLGYYTTVFSADNIAFINTKNPGVEPPNVELLTINNPTSVPPATFYNLNDNYTSVFSTFNTLTDFLVYCINLEPKSRGWLKLKSNNPADFPLINPAYLSDTNDEDIQVLYESIQFIINLTKTEPLQAVNATVVAQAPDCEHLREESEKDYWYCAIRSLTSTLYHPASTTKMGTSDSNSVVDVNMKVHGISSLRVVDAGSMPKLVRGHPLAAIWAMAEKIADAIKEEHLI</sequence>
<dbReference type="SUPFAM" id="SSF51905">
    <property type="entry name" value="FAD/NAD(P)-binding domain"/>
    <property type="match status" value="1"/>
</dbReference>
<keyword evidence="7" id="KW-1185">Reference proteome</keyword>
<evidence type="ECO:0000256" key="1">
    <source>
        <dbReference type="ARBA" id="ARBA00010790"/>
    </source>
</evidence>
<name>A0A9N9XAA5_DIABA</name>
<reference evidence="6" key="1">
    <citation type="submission" date="2022-01" db="EMBL/GenBank/DDBJ databases">
        <authorList>
            <person name="King R."/>
        </authorList>
    </citation>
    <scope>NUCLEOTIDE SEQUENCE</scope>
</reference>
<dbReference type="Gene3D" id="3.50.50.60">
    <property type="entry name" value="FAD/NAD(P)-binding domain"/>
    <property type="match status" value="1"/>
</dbReference>
<dbReference type="Pfam" id="PF00732">
    <property type="entry name" value="GMC_oxred_N"/>
    <property type="match status" value="1"/>
</dbReference>